<protein>
    <submittedName>
        <fullName evidence="1">Globin</fullName>
    </submittedName>
</protein>
<dbReference type="RefSeq" id="WP_049726142.1">
    <property type="nucleotide sequence ID" value="NZ_CP012154.1"/>
</dbReference>
<dbReference type="InterPro" id="IPR044399">
    <property type="entry name" value="Mb-like_M"/>
</dbReference>
<dbReference type="OrthoDB" id="9024187at2"/>
<evidence type="ECO:0000313" key="2">
    <source>
        <dbReference type="Proteomes" id="UP000066624"/>
    </source>
</evidence>
<reference evidence="1 2" key="1">
    <citation type="submission" date="2015-07" db="EMBL/GenBank/DDBJ databases">
        <authorList>
            <person name="Noorani M."/>
        </authorList>
    </citation>
    <scope>NUCLEOTIDE SEQUENCE [LARGE SCALE GENOMIC DNA]</scope>
    <source>
        <strain evidence="1 2">KCTC 42284</strain>
    </source>
</reference>
<dbReference type="CDD" id="cd01040">
    <property type="entry name" value="Mb-like"/>
    <property type="match status" value="1"/>
</dbReference>
<dbReference type="InterPro" id="IPR012292">
    <property type="entry name" value="Globin/Proto"/>
</dbReference>
<dbReference type="KEGG" id="wma:WM2015_2226"/>
<dbReference type="GO" id="GO:0019825">
    <property type="term" value="F:oxygen binding"/>
    <property type="evidence" value="ECO:0007669"/>
    <property type="project" value="InterPro"/>
</dbReference>
<gene>
    <name evidence="1" type="ORF">WM2015_2226</name>
</gene>
<dbReference type="Proteomes" id="UP000066624">
    <property type="component" value="Chromosome"/>
</dbReference>
<evidence type="ECO:0000313" key="1">
    <source>
        <dbReference type="EMBL" id="AKS42589.1"/>
    </source>
</evidence>
<dbReference type="EMBL" id="CP012154">
    <property type="protein sequence ID" value="AKS42589.1"/>
    <property type="molecule type" value="Genomic_DNA"/>
</dbReference>
<dbReference type="STRING" id="1579979.WM2015_2226"/>
<dbReference type="Gene3D" id="1.10.490.10">
    <property type="entry name" value="Globins"/>
    <property type="match status" value="1"/>
</dbReference>
<dbReference type="SUPFAM" id="SSF46458">
    <property type="entry name" value="Globin-like"/>
    <property type="match status" value="1"/>
</dbReference>
<accession>A0A0K0XY14</accession>
<keyword evidence="2" id="KW-1185">Reference proteome</keyword>
<dbReference type="GO" id="GO:0020037">
    <property type="term" value="F:heme binding"/>
    <property type="evidence" value="ECO:0007669"/>
    <property type="project" value="InterPro"/>
</dbReference>
<name>A0A0K0XY14_9GAMM</name>
<dbReference type="InterPro" id="IPR009050">
    <property type="entry name" value="Globin-like_sf"/>
</dbReference>
<proteinExistence type="predicted"/>
<sequence length="134" mass="15561">MSFNTEAIQGSYGRCLRERGFITRFYELLLERDPRIPDMFKATNWSAQNKALRRGISIALTFAGGSNIVQNSMDQMAEVHSRKGRAPVDPVLYKHWRESLLQAVREFDPRINDALMADWDKALRATTDYFTEHY</sequence>
<dbReference type="AlphaFoldDB" id="A0A0K0XY14"/>
<organism evidence="1 2">
    <name type="scientific">Wenzhouxiangella marina</name>
    <dbReference type="NCBI Taxonomy" id="1579979"/>
    <lineage>
        <taxon>Bacteria</taxon>
        <taxon>Pseudomonadati</taxon>
        <taxon>Pseudomonadota</taxon>
        <taxon>Gammaproteobacteria</taxon>
        <taxon>Chromatiales</taxon>
        <taxon>Wenzhouxiangellaceae</taxon>
        <taxon>Wenzhouxiangella</taxon>
    </lineage>
</organism>